<evidence type="ECO:0000256" key="1">
    <source>
        <dbReference type="SAM" id="MobiDB-lite"/>
    </source>
</evidence>
<feature type="transmembrane region" description="Helical" evidence="2">
    <location>
        <begin position="227"/>
        <end position="249"/>
    </location>
</feature>
<reference evidence="3 4" key="1">
    <citation type="journal article" date="2019" name="Int. J. Syst. Evol. Microbiol.">
        <title>The Global Catalogue of Microorganisms (GCM) 10K type strain sequencing project: providing services to taxonomists for standard genome sequencing and annotation.</title>
        <authorList>
            <consortium name="The Broad Institute Genomics Platform"/>
            <consortium name="The Broad Institute Genome Sequencing Center for Infectious Disease"/>
            <person name="Wu L."/>
            <person name="Ma J."/>
        </authorList>
    </citation>
    <scope>NUCLEOTIDE SEQUENCE [LARGE SCALE GENOMIC DNA]</scope>
    <source>
        <strain evidence="3 4">RDMS1</strain>
    </source>
</reference>
<dbReference type="PANTHER" id="PTHR41710:SF2">
    <property type="entry name" value="GLYCOSYL TRANSFERASE FAMILY 39_83 DOMAIN-CONTAINING PROTEIN"/>
    <property type="match status" value="1"/>
</dbReference>
<sequence length="438" mass="47765">MGFSAKENALVYLLCWIGALAVLLDQRLLVARYRDREWLAVAVDNSKRVIDGLSRHRTALLAGLVEFLIISVMFYAPRKNGSIHVSETNVGLNAITNPSLLFDVVVESTAGSFSSLYSFWVVGGRAEHAYLPYLGDLLLTIGYGSVALCLLALIGFLVNRYAADQPRPIVTFTFAWGVASLIGYPLITDIKAPWAAVHVVLPLAVPAAVGAGVIVRKTYGAVTARRWANAGVLGLVLLLASTQVVGMAVHSVYLEPQSPDNELVQYAQPTDDIHPTVHEIEQIAQKEDEGTDVLIYGSPLVKGNPIYNKPSCTRNEGWFDTLPLPWYLVRSEATVACAESESDLNAINGTPPVIITQAEHVTKNESGQTVTVPTVPDELKTRFEGYDTRIKRIRTSDTDIVFLIDRNELQGTQNASQMNELASPPDRHVAPGDGHHTL</sequence>
<accession>A0ABD5YS09</accession>
<feature type="transmembrane region" description="Helical" evidence="2">
    <location>
        <begin position="193"/>
        <end position="215"/>
    </location>
</feature>
<evidence type="ECO:0000313" key="3">
    <source>
        <dbReference type="EMBL" id="MFC7190916.1"/>
    </source>
</evidence>
<evidence type="ECO:0000313" key="4">
    <source>
        <dbReference type="Proteomes" id="UP001596417"/>
    </source>
</evidence>
<protein>
    <submittedName>
        <fullName evidence="3">Flippase activity-associated protein Agl23</fullName>
    </submittedName>
</protein>
<dbReference type="InterPro" id="IPR019962">
    <property type="entry name" value="CHP03663"/>
</dbReference>
<feature type="transmembrane region" description="Helical" evidence="2">
    <location>
        <begin position="6"/>
        <end position="24"/>
    </location>
</feature>
<feature type="compositionally biased region" description="Basic and acidic residues" evidence="1">
    <location>
        <begin position="425"/>
        <end position="438"/>
    </location>
</feature>
<keyword evidence="4" id="KW-1185">Reference proteome</keyword>
<dbReference type="NCBIfam" id="TIGR03663">
    <property type="entry name" value="flippase activity-associated protein Agl23"/>
    <property type="match status" value="1"/>
</dbReference>
<dbReference type="EMBL" id="JBHTAX010000001">
    <property type="protein sequence ID" value="MFC7190916.1"/>
    <property type="molecule type" value="Genomic_DNA"/>
</dbReference>
<comment type="caution">
    <text evidence="3">The sequence shown here is derived from an EMBL/GenBank/DDBJ whole genome shotgun (WGS) entry which is preliminary data.</text>
</comment>
<keyword evidence="2" id="KW-0472">Membrane</keyword>
<keyword evidence="2" id="KW-0812">Transmembrane</keyword>
<keyword evidence="2" id="KW-1133">Transmembrane helix</keyword>
<feature type="transmembrane region" description="Helical" evidence="2">
    <location>
        <begin position="169"/>
        <end position="187"/>
    </location>
</feature>
<dbReference type="AlphaFoldDB" id="A0ABD5YS09"/>
<organism evidence="3 4">
    <name type="scientific">Halocatena marina</name>
    <dbReference type="NCBI Taxonomy" id="2934937"/>
    <lineage>
        <taxon>Archaea</taxon>
        <taxon>Methanobacteriati</taxon>
        <taxon>Methanobacteriota</taxon>
        <taxon>Stenosarchaea group</taxon>
        <taxon>Halobacteria</taxon>
        <taxon>Halobacteriales</taxon>
        <taxon>Natronomonadaceae</taxon>
        <taxon>Halocatena</taxon>
    </lineage>
</organism>
<feature type="region of interest" description="Disordered" evidence="1">
    <location>
        <begin position="417"/>
        <end position="438"/>
    </location>
</feature>
<dbReference type="RefSeq" id="WP_390205882.1">
    <property type="nucleotide sequence ID" value="NZ_JBHSZC010000001.1"/>
</dbReference>
<feature type="transmembrane region" description="Helical" evidence="2">
    <location>
        <begin position="58"/>
        <end position="76"/>
    </location>
</feature>
<dbReference type="Proteomes" id="UP001596417">
    <property type="component" value="Unassembled WGS sequence"/>
</dbReference>
<evidence type="ECO:0000256" key="2">
    <source>
        <dbReference type="SAM" id="Phobius"/>
    </source>
</evidence>
<proteinExistence type="predicted"/>
<gene>
    <name evidence="3" type="ORF">ACFQL7_14505</name>
</gene>
<name>A0ABD5YS09_9EURY</name>
<feature type="transmembrane region" description="Helical" evidence="2">
    <location>
        <begin position="137"/>
        <end position="157"/>
    </location>
</feature>
<dbReference type="PANTHER" id="PTHR41710">
    <property type="entry name" value="GLYCOSYL TRANSFERASE, FAMILY 39"/>
    <property type="match status" value="1"/>
</dbReference>